<dbReference type="InterPro" id="IPR052840">
    <property type="entry name" value="U7_snRNA_Sm-like"/>
</dbReference>
<gene>
    <name evidence="2" type="ORF">ABEB36_002299</name>
</gene>
<dbReference type="Proteomes" id="UP001566132">
    <property type="component" value="Unassembled WGS sequence"/>
</dbReference>
<evidence type="ECO:0000313" key="3">
    <source>
        <dbReference type="Proteomes" id="UP001566132"/>
    </source>
</evidence>
<organism evidence="2 3">
    <name type="scientific">Hypothenemus hampei</name>
    <name type="common">Coffee berry borer</name>
    <dbReference type="NCBI Taxonomy" id="57062"/>
    <lineage>
        <taxon>Eukaryota</taxon>
        <taxon>Metazoa</taxon>
        <taxon>Ecdysozoa</taxon>
        <taxon>Arthropoda</taxon>
        <taxon>Hexapoda</taxon>
        <taxon>Insecta</taxon>
        <taxon>Pterygota</taxon>
        <taxon>Neoptera</taxon>
        <taxon>Endopterygota</taxon>
        <taxon>Coleoptera</taxon>
        <taxon>Polyphaga</taxon>
        <taxon>Cucujiformia</taxon>
        <taxon>Curculionidae</taxon>
        <taxon>Scolytinae</taxon>
        <taxon>Hypothenemus</taxon>
    </lineage>
</organism>
<dbReference type="Pfam" id="PF01423">
    <property type="entry name" value="LSM"/>
    <property type="match status" value="1"/>
</dbReference>
<dbReference type="PANTHER" id="PTHR21196">
    <property type="entry name" value="U7 SNRNA-ASSOCIATED SM-LIKE PROTEIN LSM10"/>
    <property type="match status" value="1"/>
</dbReference>
<dbReference type="CDD" id="cd01733">
    <property type="entry name" value="LSm10"/>
    <property type="match status" value="1"/>
</dbReference>
<protein>
    <recommendedName>
        <fullName evidence="1">Sm domain-containing protein</fullName>
    </recommendedName>
</protein>
<dbReference type="Gene3D" id="2.30.30.100">
    <property type="match status" value="1"/>
</dbReference>
<dbReference type="AlphaFoldDB" id="A0ABD1F8D2"/>
<comment type="caution">
    <text evidence="2">The sequence shown here is derived from an EMBL/GenBank/DDBJ whole genome shotgun (WGS) entry which is preliminary data.</text>
</comment>
<name>A0ABD1F8D2_HYPHA</name>
<dbReference type="InterPro" id="IPR001163">
    <property type="entry name" value="Sm_dom_euk/arc"/>
</dbReference>
<reference evidence="2 3" key="1">
    <citation type="submission" date="2024-05" db="EMBL/GenBank/DDBJ databases">
        <title>Genetic variation in Jamaican populations of the coffee berry borer (Hypothenemus hampei).</title>
        <authorList>
            <person name="Errbii M."/>
            <person name="Myrie A."/>
        </authorList>
    </citation>
    <scope>NUCLEOTIDE SEQUENCE [LARGE SCALE GENOMIC DNA]</scope>
    <source>
        <strain evidence="2">JA-Hopewell-2020-01-JO</strain>
        <tissue evidence="2">Whole body</tissue>
    </source>
</reference>
<accession>A0ABD1F8D2</accession>
<sequence length="132" mass="15397">MDSRNVTKVEKALLFNTLGCLVKGLENRYTIVDLRNECCVTGKIVKVDGYMNIEMEDVILNDMRQNEKHLESFFVSARNIINIHIPKKTDPIMLLHQQLEKMTRKVEKGKRTFKTARAVRNNIKTLEEAYKK</sequence>
<dbReference type="SUPFAM" id="SSF50182">
    <property type="entry name" value="Sm-like ribonucleoproteins"/>
    <property type="match status" value="1"/>
</dbReference>
<dbReference type="InterPro" id="IPR010920">
    <property type="entry name" value="LSM_dom_sf"/>
</dbReference>
<feature type="domain" description="Sm" evidence="1">
    <location>
        <begin position="23"/>
        <end position="84"/>
    </location>
</feature>
<evidence type="ECO:0000313" key="2">
    <source>
        <dbReference type="EMBL" id="KAL1512767.1"/>
    </source>
</evidence>
<proteinExistence type="predicted"/>
<dbReference type="PANTHER" id="PTHR21196:SF1">
    <property type="entry name" value="U7 SNRNA-ASSOCIATED SM-LIKE PROTEIN LSM10"/>
    <property type="match status" value="1"/>
</dbReference>
<dbReference type="EMBL" id="JBDJPC010000002">
    <property type="protein sequence ID" value="KAL1512767.1"/>
    <property type="molecule type" value="Genomic_DNA"/>
</dbReference>
<evidence type="ECO:0000259" key="1">
    <source>
        <dbReference type="Pfam" id="PF01423"/>
    </source>
</evidence>
<keyword evidence="3" id="KW-1185">Reference proteome</keyword>